<proteinExistence type="predicted"/>
<accession>A0A4V5MIB2</accession>
<keyword evidence="1" id="KW-0472">Membrane</keyword>
<gene>
    <name evidence="2" type="ORF">FCH28_32830</name>
</gene>
<evidence type="ECO:0000313" key="3">
    <source>
        <dbReference type="Proteomes" id="UP000308697"/>
    </source>
</evidence>
<organism evidence="2 3">
    <name type="scientific">Streptomyces piniterrae</name>
    <dbReference type="NCBI Taxonomy" id="2571125"/>
    <lineage>
        <taxon>Bacteria</taxon>
        <taxon>Bacillati</taxon>
        <taxon>Actinomycetota</taxon>
        <taxon>Actinomycetes</taxon>
        <taxon>Kitasatosporales</taxon>
        <taxon>Streptomycetaceae</taxon>
        <taxon>Streptomyces</taxon>
    </lineage>
</organism>
<feature type="transmembrane region" description="Helical" evidence="1">
    <location>
        <begin position="131"/>
        <end position="151"/>
    </location>
</feature>
<keyword evidence="1" id="KW-0812">Transmembrane</keyword>
<keyword evidence="1" id="KW-1133">Transmembrane helix</keyword>
<dbReference type="OrthoDB" id="343560at2"/>
<keyword evidence="3" id="KW-1185">Reference proteome</keyword>
<feature type="transmembrane region" description="Helical" evidence="1">
    <location>
        <begin position="96"/>
        <end position="119"/>
    </location>
</feature>
<sequence length="301" mass="31368">MAALAVVSATGLIVDDRVLVGSPIWLKPLKFSVSFAAYGLTLAWMLSRRAAPSRVGQWAAHTAVVAGAIEMAIITGQTVRGRRSHFNIETPLDQGLFVAMGLTIVALWASTFVIALLLFRARLGDRATTWAIRLGLLIALAGLLLGGLMVLPTPAQQAAGDLATTVGAHSVGVPDGGPAMPLTGWNTTGGDLRIPHFFGMHALQALPLFLYAIEALAGRFTRLRSAEVRLRLVWVAAGCTTALLALVTWQALRGQALVHPDAATLAALAAIAVATAAGTYAALRGRPAPAQSPTPAQELPA</sequence>
<reference evidence="2 3" key="1">
    <citation type="submission" date="2019-04" db="EMBL/GenBank/DDBJ databases">
        <title>Streptomyces piniterrae sp. nov., a heliquinomycin-producing actinomycete isolated from rhizosphere soil of Pinus yunnanensis.</title>
        <authorList>
            <person name="Zhuang X."/>
            <person name="Zhao J."/>
        </authorList>
    </citation>
    <scope>NUCLEOTIDE SEQUENCE [LARGE SCALE GENOMIC DNA]</scope>
    <source>
        <strain evidence="3">jys28</strain>
    </source>
</reference>
<dbReference type="EMBL" id="SUMB01000014">
    <property type="protein sequence ID" value="TJZ43618.1"/>
    <property type="molecule type" value="Genomic_DNA"/>
</dbReference>
<evidence type="ECO:0000256" key="1">
    <source>
        <dbReference type="SAM" id="Phobius"/>
    </source>
</evidence>
<feature type="transmembrane region" description="Helical" evidence="1">
    <location>
        <begin position="58"/>
        <end position="76"/>
    </location>
</feature>
<name>A0A4V5MIB2_9ACTN</name>
<dbReference type="RefSeq" id="WP_136743889.1">
    <property type="nucleotide sequence ID" value="NZ_SUMB01000014.1"/>
</dbReference>
<dbReference type="AlphaFoldDB" id="A0A4V5MIB2"/>
<comment type="caution">
    <text evidence="2">The sequence shown here is derived from an EMBL/GenBank/DDBJ whole genome shotgun (WGS) entry which is preliminary data.</text>
</comment>
<protein>
    <submittedName>
        <fullName evidence="2">Uncharacterized protein</fullName>
    </submittedName>
</protein>
<evidence type="ECO:0000313" key="2">
    <source>
        <dbReference type="EMBL" id="TJZ43618.1"/>
    </source>
</evidence>
<feature type="transmembrane region" description="Helical" evidence="1">
    <location>
        <begin position="264"/>
        <end position="283"/>
    </location>
</feature>
<feature type="transmembrane region" description="Helical" evidence="1">
    <location>
        <begin position="232"/>
        <end position="252"/>
    </location>
</feature>
<feature type="transmembrane region" description="Helical" evidence="1">
    <location>
        <begin position="202"/>
        <end position="220"/>
    </location>
</feature>
<feature type="transmembrane region" description="Helical" evidence="1">
    <location>
        <begin position="31"/>
        <end position="46"/>
    </location>
</feature>
<dbReference type="Proteomes" id="UP000308697">
    <property type="component" value="Unassembled WGS sequence"/>
</dbReference>